<organism evidence="1 2">
    <name type="scientific">Colletotrichum zoysiae</name>
    <dbReference type="NCBI Taxonomy" id="1216348"/>
    <lineage>
        <taxon>Eukaryota</taxon>
        <taxon>Fungi</taxon>
        <taxon>Dikarya</taxon>
        <taxon>Ascomycota</taxon>
        <taxon>Pezizomycotina</taxon>
        <taxon>Sordariomycetes</taxon>
        <taxon>Hypocreomycetidae</taxon>
        <taxon>Glomerellales</taxon>
        <taxon>Glomerellaceae</taxon>
        <taxon>Colletotrichum</taxon>
        <taxon>Colletotrichum graminicola species complex</taxon>
    </lineage>
</organism>
<dbReference type="EMBL" id="MU843167">
    <property type="protein sequence ID" value="KAK2020826.1"/>
    <property type="molecule type" value="Genomic_DNA"/>
</dbReference>
<name>A0AAD9H2Z9_9PEZI</name>
<gene>
    <name evidence="1" type="ORF">LX32DRAFT_647020</name>
</gene>
<protein>
    <submittedName>
        <fullName evidence="1">Uncharacterized protein</fullName>
    </submittedName>
</protein>
<dbReference type="Proteomes" id="UP001232148">
    <property type="component" value="Unassembled WGS sequence"/>
</dbReference>
<accession>A0AAD9H2Z9</accession>
<reference evidence="1" key="1">
    <citation type="submission" date="2021-06" db="EMBL/GenBank/DDBJ databases">
        <title>Comparative genomics, transcriptomics and evolutionary studies reveal genomic signatures of adaptation to plant cell wall in hemibiotrophic fungi.</title>
        <authorList>
            <consortium name="DOE Joint Genome Institute"/>
            <person name="Baroncelli R."/>
            <person name="Diaz J.F."/>
            <person name="Benocci T."/>
            <person name="Peng M."/>
            <person name="Battaglia E."/>
            <person name="Haridas S."/>
            <person name="Andreopoulos W."/>
            <person name="Labutti K."/>
            <person name="Pangilinan J."/>
            <person name="Floch G.L."/>
            <person name="Makela M.R."/>
            <person name="Henrissat B."/>
            <person name="Grigoriev I.V."/>
            <person name="Crouch J.A."/>
            <person name="De Vries R.P."/>
            <person name="Sukno S.A."/>
            <person name="Thon M.R."/>
        </authorList>
    </citation>
    <scope>NUCLEOTIDE SEQUENCE</scope>
    <source>
        <strain evidence="1">MAFF235873</strain>
    </source>
</reference>
<dbReference type="AlphaFoldDB" id="A0AAD9H2Z9"/>
<evidence type="ECO:0000313" key="1">
    <source>
        <dbReference type="EMBL" id="KAK2020826.1"/>
    </source>
</evidence>
<proteinExistence type="predicted"/>
<sequence>MFTPVCPSAICGIICLGLGIAVQSTSKTVRIAGFSVRRSTAACACSCNAITASLE</sequence>
<evidence type="ECO:0000313" key="2">
    <source>
        <dbReference type="Proteomes" id="UP001232148"/>
    </source>
</evidence>
<keyword evidence="2" id="KW-1185">Reference proteome</keyword>
<comment type="caution">
    <text evidence="1">The sequence shown here is derived from an EMBL/GenBank/DDBJ whole genome shotgun (WGS) entry which is preliminary data.</text>
</comment>